<dbReference type="InterPro" id="IPR029063">
    <property type="entry name" value="SAM-dependent_MTases_sf"/>
</dbReference>
<sequence length="360" mass="39585">MCQGCGFGAMHHALLLSTLAVAAAEHCEDRSDTSQLMQHASARGSFAVAQDPENVGDAFGDGTMICFADQCFRPLDRPKFDWKAKWSSFLLSKGASGGIEDPLQTCCQSCDSVAACSNSEKEEHIVVKHVLPFMLPSARSNPIFLELGGLDGWRETNTFFLEKCLGWKGMLIEASPENFKVLHRNRPNALKISSAICTNASRVFFGGGPAIGHILNRRPAGLSLAEIVTVPCSPLQAFFDVLGVDEVTVFSLDVEGFELSVLQSVDWHKLTIGALVVEELQFERHTKKNQDVRQLLKETAKLEMLGVSCWKELACDSYWMNPRLFDYEAAREYLLHNPFPSGKFPGKAQSACSNTSTSVL</sequence>
<protein>
    <recommendedName>
        <fullName evidence="2">Methyltransferase FkbM domain-containing protein</fullName>
    </recommendedName>
</protein>
<name>A0A812SUX8_9DINO</name>
<comment type="caution">
    <text evidence="3">The sequence shown here is derived from an EMBL/GenBank/DDBJ whole genome shotgun (WGS) entry which is preliminary data.</text>
</comment>
<evidence type="ECO:0000259" key="2">
    <source>
        <dbReference type="Pfam" id="PF05050"/>
    </source>
</evidence>
<dbReference type="PANTHER" id="PTHR34009:SF2">
    <property type="entry name" value="PROTEIN STAR"/>
    <property type="match status" value="1"/>
</dbReference>
<keyword evidence="4" id="KW-1185">Reference proteome</keyword>
<dbReference type="GO" id="GO:0006888">
    <property type="term" value="P:endoplasmic reticulum to Golgi vesicle-mediated transport"/>
    <property type="evidence" value="ECO:0007669"/>
    <property type="project" value="TreeGrafter"/>
</dbReference>
<dbReference type="AlphaFoldDB" id="A0A812SUX8"/>
<keyword evidence="1" id="KW-0732">Signal</keyword>
<evidence type="ECO:0000313" key="4">
    <source>
        <dbReference type="Proteomes" id="UP000604046"/>
    </source>
</evidence>
<dbReference type="Gene3D" id="3.40.50.150">
    <property type="entry name" value="Vaccinia Virus protein VP39"/>
    <property type="match status" value="1"/>
</dbReference>
<dbReference type="GO" id="GO:0005789">
    <property type="term" value="C:endoplasmic reticulum membrane"/>
    <property type="evidence" value="ECO:0007669"/>
    <property type="project" value="TreeGrafter"/>
</dbReference>
<reference evidence="3" key="1">
    <citation type="submission" date="2021-02" db="EMBL/GenBank/DDBJ databases">
        <authorList>
            <person name="Dougan E. K."/>
            <person name="Rhodes N."/>
            <person name="Thang M."/>
            <person name="Chan C."/>
        </authorList>
    </citation>
    <scope>NUCLEOTIDE SEQUENCE</scope>
</reference>
<feature type="signal peptide" evidence="1">
    <location>
        <begin position="1"/>
        <end position="24"/>
    </location>
</feature>
<feature type="chain" id="PRO_5032918925" description="Methyltransferase FkbM domain-containing protein" evidence="1">
    <location>
        <begin position="25"/>
        <end position="360"/>
    </location>
</feature>
<dbReference type="GO" id="GO:0016197">
    <property type="term" value="P:endosomal transport"/>
    <property type="evidence" value="ECO:0007669"/>
    <property type="project" value="TreeGrafter"/>
</dbReference>
<dbReference type="PANTHER" id="PTHR34009">
    <property type="entry name" value="PROTEIN STAR"/>
    <property type="match status" value="1"/>
</dbReference>
<gene>
    <name evidence="3" type="ORF">SNAT2548_LOCUS27592</name>
</gene>
<evidence type="ECO:0000256" key="1">
    <source>
        <dbReference type="SAM" id="SignalP"/>
    </source>
</evidence>
<proteinExistence type="predicted"/>
<dbReference type="OrthoDB" id="2154188at2759"/>
<dbReference type="InterPro" id="IPR006342">
    <property type="entry name" value="FkbM_mtfrase"/>
</dbReference>
<organism evidence="3 4">
    <name type="scientific">Symbiodinium natans</name>
    <dbReference type="NCBI Taxonomy" id="878477"/>
    <lineage>
        <taxon>Eukaryota</taxon>
        <taxon>Sar</taxon>
        <taxon>Alveolata</taxon>
        <taxon>Dinophyceae</taxon>
        <taxon>Suessiales</taxon>
        <taxon>Symbiodiniaceae</taxon>
        <taxon>Symbiodinium</taxon>
    </lineage>
</organism>
<dbReference type="GO" id="GO:0005886">
    <property type="term" value="C:plasma membrane"/>
    <property type="evidence" value="ECO:0007669"/>
    <property type="project" value="TreeGrafter"/>
</dbReference>
<dbReference type="Proteomes" id="UP000604046">
    <property type="component" value="Unassembled WGS sequence"/>
</dbReference>
<dbReference type="EMBL" id="CAJNDS010002479">
    <property type="protein sequence ID" value="CAE7492398.1"/>
    <property type="molecule type" value="Genomic_DNA"/>
</dbReference>
<dbReference type="Pfam" id="PF05050">
    <property type="entry name" value="Methyltransf_21"/>
    <property type="match status" value="1"/>
</dbReference>
<dbReference type="GO" id="GO:0031902">
    <property type="term" value="C:late endosome membrane"/>
    <property type="evidence" value="ECO:0007669"/>
    <property type="project" value="TreeGrafter"/>
</dbReference>
<dbReference type="InterPro" id="IPR053202">
    <property type="entry name" value="EGF_Rcpt_Signaling_Reg"/>
</dbReference>
<dbReference type="SUPFAM" id="SSF53335">
    <property type="entry name" value="S-adenosyl-L-methionine-dependent methyltransferases"/>
    <property type="match status" value="1"/>
</dbReference>
<dbReference type="GO" id="GO:0005794">
    <property type="term" value="C:Golgi apparatus"/>
    <property type="evidence" value="ECO:0007669"/>
    <property type="project" value="TreeGrafter"/>
</dbReference>
<accession>A0A812SUX8</accession>
<feature type="domain" description="Methyltransferase FkbM" evidence="2">
    <location>
        <begin position="155"/>
        <end position="298"/>
    </location>
</feature>
<evidence type="ECO:0000313" key="3">
    <source>
        <dbReference type="EMBL" id="CAE7492398.1"/>
    </source>
</evidence>